<feature type="binding site" evidence="1">
    <location>
        <position position="116"/>
    </location>
    <ligand>
        <name>substrate</name>
    </ligand>
</feature>
<dbReference type="AlphaFoldDB" id="A0A1I7N255"/>
<proteinExistence type="predicted"/>
<dbReference type="EMBL" id="FPCH01000001">
    <property type="protein sequence ID" value="SFV28751.1"/>
    <property type="molecule type" value="Genomic_DNA"/>
</dbReference>
<dbReference type="OrthoDB" id="6902891at2"/>
<evidence type="ECO:0000259" key="2">
    <source>
        <dbReference type="Pfam" id="PF22636"/>
    </source>
</evidence>
<keyword evidence="4" id="KW-1185">Reference proteome</keyword>
<organism evidence="3 4">
    <name type="scientific">Hyphomicrobium facile</name>
    <dbReference type="NCBI Taxonomy" id="51670"/>
    <lineage>
        <taxon>Bacteria</taxon>
        <taxon>Pseudomonadati</taxon>
        <taxon>Pseudomonadota</taxon>
        <taxon>Alphaproteobacteria</taxon>
        <taxon>Hyphomicrobiales</taxon>
        <taxon>Hyphomicrobiaceae</taxon>
        <taxon>Hyphomicrobium</taxon>
    </lineage>
</organism>
<dbReference type="CDD" id="cd03440">
    <property type="entry name" value="hot_dog"/>
    <property type="match status" value="1"/>
</dbReference>
<evidence type="ECO:0000256" key="1">
    <source>
        <dbReference type="PIRSR" id="PIRSR014972-2"/>
    </source>
</evidence>
<evidence type="ECO:0000313" key="3">
    <source>
        <dbReference type="EMBL" id="SFV28751.1"/>
    </source>
</evidence>
<dbReference type="InterPro" id="IPR054485">
    <property type="entry name" value="FlK-like_dom"/>
</dbReference>
<dbReference type="STRING" id="51670.SAMN04488557_1083"/>
<dbReference type="RefSeq" id="WP_092865173.1">
    <property type="nucleotide sequence ID" value="NZ_FPCH01000001.1"/>
</dbReference>
<feature type="binding site" evidence="1">
    <location>
        <position position="65"/>
    </location>
    <ligand>
        <name>CoA</name>
        <dbReference type="ChEBI" id="CHEBI:57287"/>
    </ligand>
</feature>
<gene>
    <name evidence="3" type="ORF">SAMN04488557_1083</name>
</gene>
<dbReference type="Gene3D" id="3.10.129.10">
    <property type="entry name" value="Hotdog Thioesterase"/>
    <property type="match status" value="1"/>
</dbReference>
<name>A0A1I7N255_9HYPH</name>
<dbReference type="InterPro" id="IPR025540">
    <property type="entry name" value="FlK"/>
</dbReference>
<accession>A0A1I7N255</accession>
<dbReference type="PANTHER" id="PTHR36934">
    <property type="entry name" value="BLR0278 PROTEIN"/>
    <property type="match status" value="1"/>
</dbReference>
<reference evidence="4" key="1">
    <citation type="submission" date="2016-10" db="EMBL/GenBank/DDBJ databases">
        <authorList>
            <person name="Varghese N."/>
            <person name="Submissions S."/>
        </authorList>
    </citation>
    <scope>NUCLEOTIDE SEQUENCE [LARGE SCALE GENOMIC DNA]</scope>
    <source>
        <strain evidence="4">DSM 1565</strain>
    </source>
</reference>
<dbReference type="Proteomes" id="UP000199423">
    <property type="component" value="Unassembled WGS sequence"/>
</dbReference>
<feature type="binding site" evidence="1">
    <location>
        <position position="65"/>
    </location>
    <ligand>
        <name>substrate</name>
    </ligand>
</feature>
<evidence type="ECO:0000313" key="4">
    <source>
        <dbReference type="Proteomes" id="UP000199423"/>
    </source>
</evidence>
<dbReference type="InterPro" id="IPR029069">
    <property type="entry name" value="HotDog_dom_sf"/>
</dbReference>
<dbReference type="PANTHER" id="PTHR36934:SF1">
    <property type="entry name" value="THIOESTERASE DOMAIN-CONTAINING PROTEIN"/>
    <property type="match status" value="1"/>
</dbReference>
<feature type="domain" description="Fluoroacetyl-CoA-specific thioesterase-like" evidence="2">
    <location>
        <begin position="19"/>
        <end position="120"/>
    </location>
</feature>
<protein>
    <submittedName>
        <fullName evidence="3">Predicted thioesterase</fullName>
    </submittedName>
</protein>
<dbReference type="Pfam" id="PF22636">
    <property type="entry name" value="FlK"/>
    <property type="match status" value="1"/>
</dbReference>
<sequence>MADLSLLKVGLEGSASALVTEERLATKVGSGDVPVFASPMLIALMEAAAVDCLDGHLPDDHQSLGVHLNVTHSAPTPIGFTVTAKATLKAVDGRKLTFDVSASDGVEQIGSGVHTRIVVDTPRFMARLAAKSLPRR</sequence>
<dbReference type="SUPFAM" id="SSF54637">
    <property type="entry name" value="Thioesterase/thiol ester dehydrase-isomerase"/>
    <property type="match status" value="1"/>
</dbReference>
<dbReference type="PIRSF" id="PIRSF014972">
    <property type="entry name" value="FlK"/>
    <property type="match status" value="1"/>
</dbReference>